<keyword evidence="10" id="KW-1185">Reference proteome</keyword>
<evidence type="ECO:0000256" key="1">
    <source>
        <dbReference type="ARBA" id="ARBA00004913"/>
    </source>
</evidence>
<reference evidence="9 10" key="1">
    <citation type="submission" date="2011-10" db="EMBL/GenBank/DDBJ databases">
        <authorList>
            <person name="Genoscope - CEA"/>
        </authorList>
    </citation>
    <scope>NUCLEOTIDE SEQUENCE [LARGE SCALE GENOMIC DNA]</scope>
    <source>
        <strain evidence="9 10">RCC 1105</strain>
    </source>
</reference>
<keyword evidence="5 6" id="KW-0949">S-adenosyl-L-methionine</keyword>
<dbReference type="RefSeq" id="XP_007512008.1">
    <property type="nucleotide sequence ID" value="XM_007511946.1"/>
</dbReference>
<keyword evidence="2" id="KW-0017">Alkaloid metabolism</keyword>
<feature type="domain" description="Methyltransferase type 11" evidence="8">
    <location>
        <begin position="151"/>
        <end position="251"/>
    </location>
</feature>
<dbReference type="Gene3D" id="3.40.50.150">
    <property type="entry name" value="Vaccinia Virus protein VP39"/>
    <property type="match status" value="1"/>
</dbReference>
<dbReference type="GO" id="GO:0009820">
    <property type="term" value="P:alkaloid metabolic process"/>
    <property type="evidence" value="ECO:0007669"/>
    <property type="project" value="UniProtKB-KW"/>
</dbReference>
<comment type="similarity">
    <text evidence="6">Belongs to the class I-like SAM-binding methyltransferase superfamily. gTMT family.</text>
</comment>
<proteinExistence type="inferred from homology"/>
<dbReference type="PROSITE" id="PS51581">
    <property type="entry name" value="SAM_GTMT"/>
    <property type="match status" value="1"/>
</dbReference>
<gene>
    <name evidence="9" type="ORF">Bathy07g04690</name>
</gene>
<dbReference type="KEGG" id="bpg:Bathy07g04690"/>
<evidence type="ECO:0000256" key="4">
    <source>
        <dbReference type="ARBA" id="ARBA00022679"/>
    </source>
</evidence>
<evidence type="ECO:0000313" key="9">
    <source>
        <dbReference type="EMBL" id="CCO66096.1"/>
    </source>
</evidence>
<dbReference type="PANTHER" id="PTHR44068:SF11">
    <property type="entry name" value="GERANYL DIPHOSPHATE 2-C-METHYLTRANSFERASE"/>
    <property type="match status" value="1"/>
</dbReference>
<dbReference type="AlphaFoldDB" id="K8FEB1"/>
<keyword evidence="3 6" id="KW-0489">Methyltransferase</keyword>
<dbReference type="Pfam" id="PF08241">
    <property type="entry name" value="Methyltransf_11"/>
    <property type="match status" value="1"/>
</dbReference>
<dbReference type="InterPro" id="IPR025774">
    <property type="entry name" value="PiNMT-like"/>
</dbReference>
<comment type="pathway">
    <text evidence="1">Alkaloid biosynthesis.</text>
</comment>
<organism evidence="9 10">
    <name type="scientific">Bathycoccus prasinos</name>
    <dbReference type="NCBI Taxonomy" id="41875"/>
    <lineage>
        <taxon>Eukaryota</taxon>
        <taxon>Viridiplantae</taxon>
        <taxon>Chlorophyta</taxon>
        <taxon>Mamiellophyceae</taxon>
        <taxon>Mamiellales</taxon>
        <taxon>Bathycoccaceae</taxon>
        <taxon>Bathycoccus</taxon>
    </lineage>
</organism>
<evidence type="ECO:0000313" key="10">
    <source>
        <dbReference type="Proteomes" id="UP000198341"/>
    </source>
</evidence>
<dbReference type="Proteomes" id="UP000198341">
    <property type="component" value="Chromosome 7"/>
</dbReference>
<dbReference type="EMBL" id="FO082272">
    <property type="protein sequence ID" value="CCO66096.1"/>
    <property type="molecule type" value="Genomic_DNA"/>
</dbReference>
<dbReference type="CDD" id="cd02440">
    <property type="entry name" value="AdoMet_MTases"/>
    <property type="match status" value="1"/>
</dbReference>
<name>K8FEB1_9CHLO</name>
<feature type="region of interest" description="SAM motif I" evidence="6">
    <location>
        <begin position="150"/>
        <end position="159"/>
    </location>
</feature>
<sequence length="369" mass="41142">MSGTISSSSSMMHRSPSLVRGSKNNSGTNSNTNNRLLFLSRRNNELSASRRRLRANADSASSSSSEGSGVAFERLVEPLIKTKKEDDKLNEGIAAFYDQSTPLWEEIWGDHLHHGYYPNGSADGVDHRAAQVDMIDRALDWASISNKKNVLDVGCGLGGSSRYFARKWGKDVKATGVTLSPVQVARGNRLGEEQGLDQQVNLQVADALKMPFEDGKFDFVYSMESGEHMPDKKKFVGELARVCAPNGRILIVTWCHRNLKENETELKEDEQKLLKRICDAYYLPAWCSSDDYVKLMKAEGLKDIKTEDWSLEVRPFWRAVIKTALTWRGVLGLFKSGPETLRGALVMPLMTKGLKDGTIAFNLLTCVKE</sequence>
<feature type="region of interest" description="Disordered" evidence="7">
    <location>
        <begin position="1"/>
        <end position="38"/>
    </location>
</feature>
<evidence type="ECO:0000256" key="7">
    <source>
        <dbReference type="SAM" id="MobiDB-lite"/>
    </source>
</evidence>
<keyword evidence="4 6" id="KW-0808">Transferase</keyword>
<feature type="region of interest" description="SAM motif III" evidence="6">
    <location>
        <begin position="242"/>
        <end position="251"/>
    </location>
</feature>
<dbReference type="InterPro" id="IPR013216">
    <property type="entry name" value="Methyltransf_11"/>
</dbReference>
<dbReference type="GO" id="GO:0032259">
    <property type="term" value="P:methylation"/>
    <property type="evidence" value="ECO:0007669"/>
    <property type="project" value="UniProtKB-UniRule"/>
</dbReference>
<dbReference type="GeneID" id="19014958"/>
<dbReference type="InterPro" id="IPR050447">
    <property type="entry name" value="Erg6_SMT_methyltransf"/>
</dbReference>
<evidence type="ECO:0000256" key="6">
    <source>
        <dbReference type="PROSITE-ProRule" id="PRU00914"/>
    </source>
</evidence>
<dbReference type="SUPFAM" id="SSF53335">
    <property type="entry name" value="S-adenosyl-L-methionine-dependent methyltransferases"/>
    <property type="match status" value="1"/>
</dbReference>
<evidence type="ECO:0000256" key="5">
    <source>
        <dbReference type="ARBA" id="ARBA00022691"/>
    </source>
</evidence>
<accession>K8FEB1</accession>
<evidence type="ECO:0000256" key="3">
    <source>
        <dbReference type="ARBA" id="ARBA00022603"/>
    </source>
</evidence>
<evidence type="ECO:0000259" key="8">
    <source>
        <dbReference type="Pfam" id="PF08241"/>
    </source>
</evidence>
<dbReference type="STRING" id="41875.K8FEB1"/>
<dbReference type="InterPro" id="IPR029063">
    <property type="entry name" value="SAM-dependent_MTases_sf"/>
</dbReference>
<dbReference type="PANTHER" id="PTHR44068">
    <property type="entry name" value="ZGC:194242"/>
    <property type="match status" value="1"/>
</dbReference>
<dbReference type="OrthoDB" id="8300214at2759"/>
<evidence type="ECO:0000256" key="2">
    <source>
        <dbReference type="ARBA" id="ARBA00022589"/>
    </source>
</evidence>
<protein>
    <submittedName>
        <fullName evidence="9">Gamma-tocopherol methyltransferase</fullName>
    </submittedName>
</protein>
<dbReference type="GO" id="GO:0008757">
    <property type="term" value="F:S-adenosylmethionine-dependent methyltransferase activity"/>
    <property type="evidence" value="ECO:0007669"/>
    <property type="project" value="InterPro"/>
</dbReference>
<dbReference type="eggNOG" id="KOG1269">
    <property type="taxonomic scope" value="Eukaryota"/>
</dbReference>
<feature type="region of interest" description="SAM motif II" evidence="6">
    <location>
        <begin position="215"/>
        <end position="223"/>
    </location>
</feature>